<name>A0ABZ0IXW9_9BACT</name>
<evidence type="ECO:0000313" key="1">
    <source>
        <dbReference type="EMBL" id="WOK09215.1"/>
    </source>
</evidence>
<protein>
    <recommendedName>
        <fullName evidence="3">Serine protease</fullName>
    </recommendedName>
</protein>
<organism evidence="1 2">
    <name type="scientific">Imperialibacter roseus</name>
    <dbReference type="NCBI Taxonomy" id="1324217"/>
    <lineage>
        <taxon>Bacteria</taxon>
        <taxon>Pseudomonadati</taxon>
        <taxon>Bacteroidota</taxon>
        <taxon>Cytophagia</taxon>
        <taxon>Cytophagales</taxon>
        <taxon>Flammeovirgaceae</taxon>
        <taxon>Imperialibacter</taxon>
    </lineage>
</organism>
<accession>A0ABZ0IXW9</accession>
<sequence>MGVKYFDTLDKARAFNDDTNVLDCIFQCFDNIIHTGIGFDPNGFFIQVVLRWNKSVDITVALADQLGVRLGCGTADERTAMKPHFKSFNRRATFIRPGMALVGKGTFGAFVYKDSKEYLLSCRHVLDDQDHESGIYLKEPYWDDKLIARYDANYYLGPLDCGIARVESDMVSKIKPEILGIGFAPKQVIAPSLGQKVAKYGPATFRQFGYVRLVDVRRERNQRFKYFEVQPFDNGDNSFARNGDSGSLVVIENDRVNAVGMVFEEVTYDLSGVMTRSLQVPKGALCISMEDITRELKISLTN</sequence>
<evidence type="ECO:0000313" key="2">
    <source>
        <dbReference type="Proteomes" id="UP001302349"/>
    </source>
</evidence>
<evidence type="ECO:0008006" key="3">
    <source>
        <dbReference type="Google" id="ProtNLM"/>
    </source>
</evidence>
<dbReference type="EMBL" id="CP136051">
    <property type="protein sequence ID" value="WOK09215.1"/>
    <property type="molecule type" value="Genomic_DNA"/>
</dbReference>
<dbReference type="Proteomes" id="UP001302349">
    <property type="component" value="Chromosome"/>
</dbReference>
<dbReference type="SUPFAM" id="SSF50494">
    <property type="entry name" value="Trypsin-like serine proteases"/>
    <property type="match status" value="1"/>
</dbReference>
<dbReference type="RefSeq" id="WP_317491835.1">
    <property type="nucleotide sequence ID" value="NZ_CP136051.1"/>
</dbReference>
<proteinExistence type="predicted"/>
<keyword evidence="2" id="KW-1185">Reference proteome</keyword>
<gene>
    <name evidence="1" type="ORF">RT717_11260</name>
</gene>
<reference evidence="1 2" key="1">
    <citation type="journal article" date="2023" name="Microbiol. Resour. Announc.">
        <title>Complete Genome Sequence of Imperialibacter roseus strain P4T.</title>
        <authorList>
            <person name="Tizabi D.R."/>
            <person name="Bachvaroff T."/>
            <person name="Hill R.T."/>
        </authorList>
    </citation>
    <scope>NUCLEOTIDE SEQUENCE [LARGE SCALE GENOMIC DNA]</scope>
    <source>
        <strain evidence="1 2">P4T</strain>
    </source>
</reference>
<dbReference type="InterPro" id="IPR009003">
    <property type="entry name" value="Peptidase_S1_PA"/>
</dbReference>